<keyword evidence="4" id="KW-1185">Reference proteome</keyword>
<name>H8MRC9_CORCM</name>
<gene>
    <name evidence="3" type="primary">lgrE1</name>
    <name evidence="3" type="ordered locus">COCOR_05110</name>
</gene>
<feature type="domain" description="Thioesterase" evidence="2">
    <location>
        <begin position="18"/>
        <end position="241"/>
    </location>
</feature>
<evidence type="ECO:0000256" key="1">
    <source>
        <dbReference type="ARBA" id="ARBA00007169"/>
    </source>
</evidence>
<reference evidence="4" key="2">
    <citation type="submission" date="2012-03" db="EMBL/GenBank/DDBJ databases">
        <title>Genome sequence of the fruiting myxobacterium Corallococcus coralloides DSM 2259.</title>
        <authorList>
            <person name="Huntley S."/>
            <person name="Zhang Y."/>
            <person name="Treuner-Lange A."/>
            <person name="Sensen C.W."/>
            <person name="Sogaard-Andersen L."/>
        </authorList>
    </citation>
    <scope>NUCLEOTIDE SEQUENCE [LARGE SCALE GENOMIC DNA]</scope>
    <source>
        <strain evidence="4">ATCC 25202 / DSM 2259 / NBRC 100086 / M2</strain>
    </source>
</reference>
<reference evidence="3 4" key="1">
    <citation type="journal article" date="2012" name="J. Bacteriol.">
        <title>Complete Genome Sequence of the Fruiting Myxobacterium Corallococcus coralloides DSM 2259.</title>
        <authorList>
            <person name="Huntley S."/>
            <person name="Zhang Y."/>
            <person name="Treuner-Lange A."/>
            <person name="Kneip S."/>
            <person name="Sensen C.W."/>
            <person name="Sogaard-Andersen L."/>
        </authorList>
    </citation>
    <scope>NUCLEOTIDE SEQUENCE [LARGE SCALE GENOMIC DNA]</scope>
    <source>
        <strain evidence="4">ATCC 25202 / DSM 2259 / NBRC 100086 / M2</strain>
    </source>
</reference>
<dbReference type="HOGENOM" id="CLU_070456_1_1_7"/>
<dbReference type="FunCoup" id="H8MRC9">
    <property type="interactions" value="48"/>
</dbReference>
<dbReference type="AlphaFoldDB" id="H8MRC9"/>
<accession>H8MRC9</accession>
<dbReference type="InterPro" id="IPR001031">
    <property type="entry name" value="Thioesterase"/>
</dbReference>
<proteinExistence type="inferred from homology"/>
<dbReference type="eggNOG" id="COG3208">
    <property type="taxonomic scope" value="Bacteria"/>
</dbReference>
<evidence type="ECO:0000313" key="3">
    <source>
        <dbReference type="EMBL" id="AFE09210.1"/>
    </source>
</evidence>
<dbReference type="InterPro" id="IPR029058">
    <property type="entry name" value="AB_hydrolase_fold"/>
</dbReference>
<dbReference type="PANTHER" id="PTHR11487">
    <property type="entry name" value="THIOESTERASE"/>
    <property type="match status" value="1"/>
</dbReference>
<dbReference type="PANTHER" id="PTHR11487:SF0">
    <property type="entry name" value="S-ACYL FATTY ACID SYNTHASE THIOESTERASE, MEDIUM CHAIN"/>
    <property type="match status" value="1"/>
</dbReference>
<dbReference type="InterPro" id="IPR012223">
    <property type="entry name" value="TEII"/>
</dbReference>
<evidence type="ECO:0000313" key="4">
    <source>
        <dbReference type="Proteomes" id="UP000007587"/>
    </source>
</evidence>
<sequence>MPLERLSPCVIDAQASCRLLCFNSAGTGATVFRQWDRASEPALNVVGIQLPGREGRFAEPPARDVRVLTEQLGPSLVPLLDRPFALFGHSYGALVAFELARWLRRHGLPAPLHLFVAGRPAPQLPYAYRKTYDLPDAEFIDVLRQYGGTRENILADAKALRFFLPIIRADLEANTLYAYREEPPFTCGITAMRGVEDPVCEEGPLLAWREQTQGAFEHVPFAGAHFFHVQAAEPLLRQVEATLGPWLPRAGPRPSPVP</sequence>
<dbReference type="STRING" id="1144275.COCOR_05110"/>
<dbReference type="SUPFAM" id="SSF53474">
    <property type="entry name" value="alpha/beta-Hydrolases"/>
    <property type="match status" value="1"/>
</dbReference>
<comment type="similarity">
    <text evidence="1">Belongs to the thioesterase family.</text>
</comment>
<dbReference type="EMBL" id="CP003389">
    <property type="protein sequence ID" value="AFE09210.1"/>
    <property type="molecule type" value="Genomic_DNA"/>
</dbReference>
<dbReference type="Pfam" id="PF00975">
    <property type="entry name" value="Thioesterase"/>
    <property type="match status" value="1"/>
</dbReference>
<dbReference type="GO" id="GO:0008610">
    <property type="term" value="P:lipid biosynthetic process"/>
    <property type="evidence" value="ECO:0007669"/>
    <property type="project" value="TreeGrafter"/>
</dbReference>
<organism evidence="3 4">
    <name type="scientific">Corallococcus coralloides (strain ATCC 25202 / DSM 2259 / NBRC 100086 / M2)</name>
    <name type="common">Myxococcus coralloides</name>
    <dbReference type="NCBI Taxonomy" id="1144275"/>
    <lineage>
        <taxon>Bacteria</taxon>
        <taxon>Pseudomonadati</taxon>
        <taxon>Myxococcota</taxon>
        <taxon>Myxococcia</taxon>
        <taxon>Myxococcales</taxon>
        <taxon>Cystobacterineae</taxon>
        <taxon>Myxococcaceae</taxon>
        <taxon>Corallococcus</taxon>
    </lineage>
</organism>
<dbReference type="Proteomes" id="UP000007587">
    <property type="component" value="Chromosome"/>
</dbReference>
<protein>
    <submittedName>
        <fullName evidence="3">Linear gramicidin dehydrogenase LgrE</fullName>
    </submittedName>
</protein>
<evidence type="ECO:0000259" key="2">
    <source>
        <dbReference type="Pfam" id="PF00975"/>
    </source>
</evidence>
<dbReference type="InParanoid" id="H8MRC9"/>
<dbReference type="Gene3D" id="3.40.50.1820">
    <property type="entry name" value="alpha/beta hydrolase"/>
    <property type="match status" value="1"/>
</dbReference>
<dbReference type="KEGG" id="ccx:COCOR_05110"/>